<sequence length="346" mass="39434">MAEEPVDPAFDHALALSLDATERWDNAGLNQVDNTLLDNLSTIGESPDGDTQIEGNLGTLEKLPHGVLWSVLAQLDVCTVRTFRRVNRQAQELVDALTHYNTINTHAPHVIPAILSIEAGRWISCGDLWKAFCTATCEECGRFANFLYIPTCKKVCFYCFTGGRTIAVPFLYEDAREMFGVTDDILQTLPNMLSIPGTYGPDDFKTDERFPLVDRLSAYFAGIERHGSRFDMERYASEKLFDKRSQAWEEAGKQRRRPRLQDYWDEEEKNIWSEEPNTGFRFMAVVHLAPFNRLTQEFELGFSCVACLGSCERHTVASFREHINQYGNIQEGDPDSWPRAYHVLPM</sequence>
<dbReference type="RefSeq" id="XP_016234670.1">
    <property type="nucleotide sequence ID" value="XM_016381568.1"/>
</dbReference>
<dbReference type="InterPro" id="IPR001810">
    <property type="entry name" value="F-box_dom"/>
</dbReference>
<dbReference type="HOGENOM" id="CLU_040048_2_1_1"/>
<dbReference type="AlphaFoldDB" id="A0A0D2BT86"/>
<feature type="domain" description="F-box" evidence="1">
    <location>
        <begin position="57"/>
        <end position="103"/>
    </location>
</feature>
<evidence type="ECO:0000313" key="2">
    <source>
        <dbReference type="EMBL" id="KIW14454.1"/>
    </source>
</evidence>
<organism evidence="2 3">
    <name type="scientific">Exophiala spinifera</name>
    <dbReference type="NCBI Taxonomy" id="91928"/>
    <lineage>
        <taxon>Eukaryota</taxon>
        <taxon>Fungi</taxon>
        <taxon>Dikarya</taxon>
        <taxon>Ascomycota</taxon>
        <taxon>Pezizomycotina</taxon>
        <taxon>Eurotiomycetes</taxon>
        <taxon>Chaetothyriomycetidae</taxon>
        <taxon>Chaetothyriales</taxon>
        <taxon>Herpotrichiellaceae</taxon>
        <taxon>Exophiala</taxon>
    </lineage>
</organism>
<dbReference type="PROSITE" id="PS50181">
    <property type="entry name" value="FBOX"/>
    <property type="match status" value="1"/>
</dbReference>
<protein>
    <recommendedName>
        <fullName evidence="1">F-box domain-containing protein</fullName>
    </recommendedName>
</protein>
<name>A0A0D2BT86_9EURO</name>
<dbReference type="EMBL" id="KN847496">
    <property type="protein sequence ID" value="KIW14454.1"/>
    <property type="molecule type" value="Genomic_DNA"/>
</dbReference>
<evidence type="ECO:0000313" key="3">
    <source>
        <dbReference type="Proteomes" id="UP000053328"/>
    </source>
</evidence>
<keyword evidence="3" id="KW-1185">Reference proteome</keyword>
<proteinExistence type="predicted"/>
<evidence type="ECO:0000259" key="1">
    <source>
        <dbReference type="PROSITE" id="PS50181"/>
    </source>
</evidence>
<gene>
    <name evidence="2" type="ORF">PV08_07238</name>
</gene>
<dbReference type="GeneID" id="27334321"/>
<dbReference type="VEuPathDB" id="FungiDB:PV08_07238"/>
<dbReference type="OrthoDB" id="4131686at2759"/>
<accession>A0A0D2BT86</accession>
<dbReference type="STRING" id="91928.A0A0D2BT86"/>
<reference evidence="2 3" key="1">
    <citation type="submission" date="2015-01" db="EMBL/GenBank/DDBJ databases">
        <title>The Genome Sequence of Exophiala spinifera CBS89968.</title>
        <authorList>
            <consortium name="The Broad Institute Genomics Platform"/>
            <person name="Cuomo C."/>
            <person name="de Hoog S."/>
            <person name="Gorbushina A."/>
            <person name="Stielow B."/>
            <person name="Teixiera M."/>
            <person name="Abouelleil A."/>
            <person name="Chapman S.B."/>
            <person name="Priest M."/>
            <person name="Young S.K."/>
            <person name="Wortman J."/>
            <person name="Nusbaum C."/>
            <person name="Birren B."/>
        </authorList>
    </citation>
    <scope>NUCLEOTIDE SEQUENCE [LARGE SCALE GENOMIC DNA]</scope>
    <source>
        <strain evidence="2 3">CBS 89968</strain>
    </source>
</reference>
<dbReference type="Proteomes" id="UP000053328">
    <property type="component" value="Unassembled WGS sequence"/>
</dbReference>